<name>A0ABP0K7V6_9DINO</name>
<evidence type="ECO:0000313" key="3">
    <source>
        <dbReference type="EMBL" id="CAK9022637.1"/>
    </source>
</evidence>
<comment type="caution">
    <text evidence="3">The sequence shown here is derived from an EMBL/GenBank/DDBJ whole genome shotgun (WGS) entry which is preliminary data.</text>
</comment>
<feature type="transmembrane region" description="Helical" evidence="2">
    <location>
        <begin position="132"/>
        <end position="151"/>
    </location>
</feature>
<feature type="region of interest" description="Disordered" evidence="1">
    <location>
        <begin position="1"/>
        <end position="28"/>
    </location>
</feature>
<reference evidence="3 4" key="1">
    <citation type="submission" date="2024-02" db="EMBL/GenBank/DDBJ databases">
        <authorList>
            <person name="Chen Y."/>
            <person name="Shah S."/>
            <person name="Dougan E. K."/>
            <person name="Thang M."/>
            <person name="Chan C."/>
        </authorList>
    </citation>
    <scope>NUCLEOTIDE SEQUENCE [LARGE SCALE GENOMIC DNA]</scope>
</reference>
<evidence type="ECO:0000256" key="2">
    <source>
        <dbReference type="SAM" id="Phobius"/>
    </source>
</evidence>
<evidence type="ECO:0000256" key="1">
    <source>
        <dbReference type="SAM" id="MobiDB-lite"/>
    </source>
</evidence>
<keyword evidence="2" id="KW-1133">Transmembrane helix</keyword>
<gene>
    <name evidence="3" type="ORF">CCMP2556_LOCUS14918</name>
</gene>
<accession>A0ABP0K7V6</accession>
<feature type="compositionally biased region" description="Low complexity" evidence="1">
    <location>
        <begin position="8"/>
        <end position="22"/>
    </location>
</feature>
<dbReference type="Proteomes" id="UP001642484">
    <property type="component" value="Unassembled WGS sequence"/>
</dbReference>
<keyword evidence="2" id="KW-0472">Membrane</keyword>
<keyword evidence="2" id="KW-0812">Transmembrane</keyword>
<proteinExistence type="predicted"/>
<organism evidence="3 4">
    <name type="scientific">Durusdinium trenchii</name>
    <dbReference type="NCBI Taxonomy" id="1381693"/>
    <lineage>
        <taxon>Eukaryota</taxon>
        <taxon>Sar</taxon>
        <taxon>Alveolata</taxon>
        <taxon>Dinophyceae</taxon>
        <taxon>Suessiales</taxon>
        <taxon>Symbiodiniaceae</taxon>
        <taxon>Durusdinium</taxon>
    </lineage>
</organism>
<keyword evidence="4" id="KW-1185">Reference proteome</keyword>
<sequence length="304" mass="33864">MPAPGLRSCSSSSRSNSPVQSSTRDATAEDTGRCLATVTCLCCKPLPAASWFDLALLLYPFPPGSPYFTTAKAVRRPLNEQEEQDDMELRQATHTRTTTSFDVVETHLDSSYSIWERHLGVPHPWITYAFPAWWSMVVAPALLLAVAVAAFHHSNALLFSQALAFSDLSWLPTTAMSAWPYHWCIIKAVCAGITDAFHGLFVEAPLRILTAPRQTWNSFWGFADTSSDFLNLFAVDHPHGELVAGQFEGNFRIFRSTVLLLRLILTMLFACLRLTAVIARTPDEREESESDSAWEEVEEEFCGA</sequence>
<evidence type="ECO:0000313" key="4">
    <source>
        <dbReference type="Proteomes" id="UP001642484"/>
    </source>
</evidence>
<protein>
    <submittedName>
        <fullName evidence="3">Uncharacterized protein</fullName>
    </submittedName>
</protein>
<dbReference type="EMBL" id="CAXAMN010007768">
    <property type="protein sequence ID" value="CAK9022637.1"/>
    <property type="molecule type" value="Genomic_DNA"/>
</dbReference>
<feature type="transmembrane region" description="Helical" evidence="2">
    <location>
        <begin position="259"/>
        <end position="279"/>
    </location>
</feature>